<dbReference type="SUPFAM" id="SSF103473">
    <property type="entry name" value="MFS general substrate transporter"/>
    <property type="match status" value="1"/>
</dbReference>
<feature type="transmembrane region" description="Helical" evidence="1">
    <location>
        <begin position="294"/>
        <end position="314"/>
    </location>
</feature>
<keyword evidence="1" id="KW-1133">Transmembrane helix</keyword>
<feature type="transmembrane region" description="Helical" evidence="1">
    <location>
        <begin position="92"/>
        <end position="114"/>
    </location>
</feature>
<dbReference type="PANTHER" id="PTHR23523">
    <property type="match status" value="1"/>
</dbReference>
<feature type="transmembrane region" description="Helical" evidence="1">
    <location>
        <begin position="68"/>
        <end position="86"/>
    </location>
</feature>
<dbReference type="GO" id="GO:0022857">
    <property type="term" value="F:transmembrane transporter activity"/>
    <property type="evidence" value="ECO:0007669"/>
    <property type="project" value="InterPro"/>
</dbReference>
<feature type="transmembrane region" description="Helical" evidence="1">
    <location>
        <begin position="126"/>
        <end position="150"/>
    </location>
</feature>
<keyword evidence="3" id="KW-1185">Reference proteome</keyword>
<dbReference type="AlphaFoldDB" id="A0A7T0KPV4"/>
<dbReference type="Pfam" id="PF07690">
    <property type="entry name" value="MFS_1"/>
    <property type="match status" value="1"/>
</dbReference>
<keyword evidence="1" id="KW-0472">Membrane</keyword>
<dbReference type="PANTHER" id="PTHR23523:SF2">
    <property type="entry name" value="2-NITROIMIDAZOLE TRANSPORTER"/>
    <property type="match status" value="1"/>
</dbReference>
<organism evidence="2 3">
    <name type="scientific">Corynebacterium qintianiae</name>
    <dbReference type="NCBI Taxonomy" id="2709392"/>
    <lineage>
        <taxon>Bacteria</taxon>
        <taxon>Bacillati</taxon>
        <taxon>Actinomycetota</taxon>
        <taxon>Actinomycetes</taxon>
        <taxon>Mycobacteriales</taxon>
        <taxon>Corynebacteriaceae</taxon>
        <taxon>Corynebacterium</taxon>
    </lineage>
</organism>
<gene>
    <name evidence="2" type="ORF">G7Y29_03320</name>
</gene>
<reference evidence="2 3" key="1">
    <citation type="submission" date="2020-11" db="EMBL/GenBank/DDBJ databases">
        <title>Corynebacterium sp. MC1420.</title>
        <authorList>
            <person name="Zhou J."/>
        </authorList>
    </citation>
    <scope>NUCLEOTIDE SEQUENCE [LARGE SCALE GENOMIC DNA]</scope>
    <source>
        <strain evidence="2 3">MC1420</strain>
    </source>
</reference>
<dbReference type="Proteomes" id="UP000594586">
    <property type="component" value="Chromosome"/>
</dbReference>
<sequence>MPALLLFAAVLTAAINLRAGMASVGAVLDDVVAHYGAPASLGGVITAMPGAMFCIFGLCAVPLARRAGLSPTLLLAGVATAAGLALRPFAPLMSLFILATVSVAGGIAMVNVLLPAWIKKYGGRHMVVLTATYSVTLSVSAAMGPLSALFTDSWQVALGVWASTAVLQVAVWAVVARTAGRDRPQPGTAQAAGEPARGIHRSPTAVALMVFFGLQSMNAYVQMGWLPSMLTQQGVAASTAALGLALIGILGAGGGLLLPMAVARMRSLAPLVLAFGLASAAGYLGILFAAAAAPIWWCVLLGLGGWCFPLAIALMPARTRTVLGTARLSGFVQPVGYILAAAGPLLVGVAYGRIGTFGPILVALTVLSLMMGVLGIVASRKVFIEDELAR</sequence>
<protein>
    <submittedName>
        <fullName evidence="2">MFS transporter</fullName>
    </submittedName>
</protein>
<feature type="transmembrane region" description="Helical" evidence="1">
    <location>
        <begin position="38"/>
        <end position="61"/>
    </location>
</feature>
<feature type="transmembrane region" description="Helical" evidence="1">
    <location>
        <begin position="205"/>
        <end position="223"/>
    </location>
</feature>
<dbReference type="Gene3D" id="1.20.1250.20">
    <property type="entry name" value="MFS general substrate transporter like domains"/>
    <property type="match status" value="1"/>
</dbReference>
<feature type="transmembrane region" description="Helical" evidence="1">
    <location>
        <begin position="235"/>
        <end position="258"/>
    </location>
</feature>
<dbReference type="InterPro" id="IPR036259">
    <property type="entry name" value="MFS_trans_sf"/>
</dbReference>
<evidence type="ECO:0000313" key="3">
    <source>
        <dbReference type="Proteomes" id="UP000594586"/>
    </source>
</evidence>
<evidence type="ECO:0000313" key="2">
    <source>
        <dbReference type="EMBL" id="QPK83838.1"/>
    </source>
</evidence>
<dbReference type="KEGG" id="cqn:G7Y29_03320"/>
<name>A0A7T0KPV4_9CORY</name>
<feature type="transmembrane region" description="Helical" evidence="1">
    <location>
        <begin position="360"/>
        <end position="378"/>
    </location>
</feature>
<feature type="transmembrane region" description="Helical" evidence="1">
    <location>
        <begin position="156"/>
        <end position="175"/>
    </location>
</feature>
<feature type="transmembrane region" description="Helical" evidence="1">
    <location>
        <begin position="270"/>
        <end position="288"/>
    </location>
</feature>
<accession>A0A7T0KPV4</accession>
<dbReference type="EMBL" id="CP064955">
    <property type="protein sequence ID" value="QPK83838.1"/>
    <property type="molecule type" value="Genomic_DNA"/>
</dbReference>
<dbReference type="RefSeq" id="WP_165001974.1">
    <property type="nucleotide sequence ID" value="NZ_CP064955.1"/>
</dbReference>
<keyword evidence="1" id="KW-0812">Transmembrane</keyword>
<evidence type="ECO:0000256" key="1">
    <source>
        <dbReference type="SAM" id="Phobius"/>
    </source>
</evidence>
<feature type="transmembrane region" description="Helical" evidence="1">
    <location>
        <begin position="335"/>
        <end position="354"/>
    </location>
</feature>
<proteinExistence type="predicted"/>
<dbReference type="InterPro" id="IPR052524">
    <property type="entry name" value="MFS_Cyanate_Porter"/>
</dbReference>
<dbReference type="InterPro" id="IPR011701">
    <property type="entry name" value="MFS"/>
</dbReference>